<dbReference type="OrthoDB" id="358669at2"/>
<reference evidence="1 2" key="1">
    <citation type="submission" date="2016-10" db="EMBL/GenBank/DDBJ databases">
        <authorList>
            <person name="de Groot N.N."/>
        </authorList>
    </citation>
    <scope>NUCLEOTIDE SEQUENCE [LARGE SCALE GENOMIC DNA]</scope>
    <source>
        <strain evidence="1 2">B25</strain>
    </source>
</reference>
<dbReference type="Proteomes" id="UP000182360">
    <property type="component" value="Unassembled WGS sequence"/>
</dbReference>
<dbReference type="RefSeq" id="WP_074641061.1">
    <property type="nucleotide sequence ID" value="NZ_FOFU01000002.1"/>
</dbReference>
<organism evidence="1 2">
    <name type="scientific">Treponema bryantii</name>
    <dbReference type="NCBI Taxonomy" id="163"/>
    <lineage>
        <taxon>Bacteria</taxon>
        <taxon>Pseudomonadati</taxon>
        <taxon>Spirochaetota</taxon>
        <taxon>Spirochaetia</taxon>
        <taxon>Spirochaetales</taxon>
        <taxon>Treponemataceae</taxon>
        <taxon>Treponema</taxon>
    </lineage>
</organism>
<gene>
    <name evidence="1" type="ORF">SAMN04487977_10287</name>
</gene>
<keyword evidence="2" id="KW-1185">Reference proteome</keyword>
<dbReference type="Gene3D" id="3.40.50.1110">
    <property type="entry name" value="SGNH hydrolase"/>
    <property type="match status" value="1"/>
</dbReference>
<dbReference type="SUPFAM" id="SSF52266">
    <property type="entry name" value="SGNH hydrolase"/>
    <property type="match status" value="1"/>
</dbReference>
<name>A0A1H9C8X0_9SPIR</name>
<dbReference type="STRING" id="163.SAMN04487775_106137"/>
<evidence type="ECO:0000313" key="2">
    <source>
        <dbReference type="Proteomes" id="UP000182360"/>
    </source>
</evidence>
<accession>A0A1H9C8X0</accession>
<evidence type="ECO:0000313" key="1">
    <source>
        <dbReference type="EMBL" id="SEP97579.1"/>
    </source>
</evidence>
<dbReference type="EMBL" id="FOFU01000002">
    <property type="protein sequence ID" value="SEP97579.1"/>
    <property type="molecule type" value="Genomic_DNA"/>
</dbReference>
<proteinExistence type="predicted"/>
<dbReference type="GO" id="GO:0016788">
    <property type="term" value="F:hydrolase activity, acting on ester bonds"/>
    <property type="evidence" value="ECO:0007669"/>
    <property type="project" value="UniProtKB-ARBA"/>
</dbReference>
<evidence type="ECO:0008006" key="3">
    <source>
        <dbReference type="Google" id="ProtNLM"/>
    </source>
</evidence>
<dbReference type="InterPro" id="IPR036514">
    <property type="entry name" value="SGNH_hydro_sf"/>
</dbReference>
<dbReference type="AlphaFoldDB" id="A0A1H9C8X0"/>
<sequence length="201" mass="22182">MFYYDGYNLAKSEKNAVIVFGGSLDNSIPVKTLADAFDFNFQILNKSIADLSVKNAKEAFCSYVQPLHPEGIIIHIGESDLNLFKANSTEFDSAYLQLIEAVKAANSKCRIALISLYNENADQTIAEMNRHIKAIADSEKCDFVSVDNAKLWNPAASKAAIRFAQNMGLSVRKPLRDVAEILYSYAYKVILKNNTVTGLAG</sequence>
<protein>
    <recommendedName>
        <fullName evidence="3">GDSL-like Lipase/Acylhydrolase family protein</fullName>
    </recommendedName>
</protein>